<dbReference type="EMBL" id="JAVRJZ010000002">
    <property type="protein sequence ID" value="KAK2726260.1"/>
    <property type="molecule type" value="Genomic_DNA"/>
</dbReference>
<feature type="domain" description="Alpha-2-macroglobulin receptor-associated protein" evidence="1">
    <location>
        <begin position="74"/>
        <end position="122"/>
    </location>
</feature>
<dbReference type="SUPFAM" id="SSF47045">
    <property type="entry name" value="RAP domain-like"/>
    <property type="match status" value="1"/>
</dbReference>
<keyword evidence="3" id="KW-1185">Reference proteome</keyword>
<name>A0AA88ICW5_ARTSF</name>
<accession>A0AA88ICW5</accession>
<evidence type="ECO:0000313" key="2">
    <source>
        <dbReference type="EMBL" id="KAK2726260.1"/>
    </source>
</evidence>
<dbReference type="Gene3D" id="1.20.81.10">
    <property type="entry name" value="RAP domain"/>
    <property type="match status" value="1"/>
</dbReference>
<organism evidence="2 3">
    <name type="scientific">Artemia franciscana</name>
    <name type="common">Brine shrimp</name>
    <name type="synonym">Artemia sanfranciscana</name>
    <dbReference type="NCBI Taxonomy" id="6661"/>
    <lineage>
        <taxon>Eukaryota</taxon>
        <taxon>Metazoa</taxon>
        <taxon>Ecdysozoa</taxon>
        <taxon>Arthropoda</taxon>
        <taxon>Crustacea</taxon>
        <taxon>Branchiopoda</taxon>
        <taxon>Anostraca</taxon>
        <taxon>Artemiidae</taxon>
        <taxon>Artemia</taxon>
    </lineage>
</organism>
<gene>
    <name evidence="2" type="ORF">QYM36_000648</name>
</gene>
<dbReference type="InterPro" id="IPR009066">
    <property type="entry name" value="MG_RAP_rcpt_1"/>
</dbReference>
<reference evidence="2" key="1">
    <citation type="submission" date="2023-07" db="EMBL/GenBank/DDBJ databases">
        <title>Chromosome-level genome assembly of Artemia franciscana.</title>
        <authorList>
            <person name="Jo E."/>
        </authorList>
    </citation>
    <scope>NUCLEOTIDE SEQUENCE</scope>
    <source>
        <tissue evidence="2">Whole body</tissue>
    </source>
</reference>
<dbReference type="InterPro" id="IPR036744">
    <property type="entry name" value="RAP_sf"/>
</dbReference>
<dbReference type="Pfam" id="PF06400">
    <property type="entry name" value="Alpha-2-MRAP_N"/>
    <property type="match status" value="1"/>
</dbReference>
<evidence type="ECO:0000259" key="1">
    <source>
        <dbReference type="Pfam" id="PF06400"/>
    </source>
</evidence>
<comment type="caution">
    <text evidence="2">The sequence shown here is derived from an EMBL/GenBank/DDBJ whole genome shotgun (WGS) entry which is preliminary data.</text>
</comment>
<evidence type="ECO:0000313" key="3">
    <source>
        <dbReference type="Proteomes" id="UP001187531"/>
    </source>
</evidence>
<sequence>MVRWVSDLSIAVLAVHRMWQIHTDEAMVPLKASAFQSVQGNSSMSLHEPPIICISPDSISQLDLWLESPDSDMRRLSEQKLKTLYSDLKVQEKEEIVLKRAIADGLDKEGLKEAETRRRLKGNVKVPF</sequence>
<proteinExistence type="predicted"/>
<dbReference type="AlphaFoldDB" id="A0AA88ICW5"/>
<dbReference type="Proteomes" id="UP001187531">
    <property type="component" value="Unassembled WGS sequence"/>
</dbReference>
<protein>
    <recommendedName>
        <fullName evidence="1">Alpha-2-macroglobulin receptor-associated protein domain-containing protein</fullName>
    </recommendedName>
</protein>